<name>A0A4P2VKW3_FLUSA</name>
<dbReference type="Gene3D" id="3.30.230.10">
    <property type="match status" value="1"/>
</dbReference>
<organism evidence="1 2">
    <name type="scientific">Fluviispira sanaruensis</name>
    <dbReference type="NCBI Taxonomy" id="2493639"/>
    <lineage>
        <taxon>Bacteria</taxon>
        <taxon>Pseudomonadati</taxon>
        <taxon>Bdellovibrionota</taxon>
        <taxon>Oligoflexia</taxon>
        <taxon>Silvanigrellales</taxon>
        <taxon>Silvanigrellaceae</taxon>
        <taxon>Fluviispira</taxon>
    </lineage>
</organism>
<dbReference type="OrthoDB" id="5293976at2"/>
<dbReference type="EMBL" id="AP019368">
    <property type="protein sequence ID" value="BBH52360.1"/>
    <property type="molecule type" value="Genomic_DNA"/>
</dbReference>
<accession>A0A4P2VKW3</accession>
<dbReference type="AlphaFoldDB" id="A0A4P2VKW3"/>
<keyword evidence="2" id="KW-1185">Reference proteome</keyword>
<dbReference type="Proteomes" id="UP000291236">
    <property type="component" value="Chromosome"/>
</dbReference>
<dbReference type="RefSeq" id="WP_130606790.1">
    <property type="nucleotide sequence ID" value="NZ_AP019368.1"/>
</dbReference>
<evidence type="ECO:0008006" key="3">
    <source>
        <dbReference type="Google" id="ProtNLM"/>
    </source>
</evidence>
<reference evidence="1 2" key="1">
    <citation type="submission" date="2018-12" db="EMBL/GenBank/DDBJ databases">
        <title>Rubrispira sanarue gen. nov., sp., nov., a member of the order Silvanigrellales, isolated from a brackish lake in Hamamatsu Japan.</title>
        <authorList>
            <person name="Maejima Y."/>
            <person name="Iino T."/>
            <person name="Muraguchi Y."/>
            <person name="Fukuda K."/>
            <person name="Nojiri H."/>
            <person name="Ohkuma M."/>
            <person name="Moriuchi R."/>
            <person name="Dohra H."/>
            <person name="Kimbara K."/>
            <person name="Shintani M."/>
        </authorList>
    </citation>
    <scope>NUCLEOTIDE SEQUENCE [LARGE SCALE GENOMIC DNA]</scope>
    <source>
        <strain evidence="1 2">RF1110005</strain>
    </source>
</reference>
<dbReference type="InterPro" id="IPR036554">
    <property type="entry name" value="GHMP_kinase_C_sf"/>
</dbReference>
<dbReference type="KEGG" id="sbf:JCM31447_08010"/>
<dbReference type="InterPro" id="IPR014721">
    <property type="entry name" value="Ribsml_uS5_D2-typ_fold_subgr"/>
</dbReference>
<sequence>MSKISFYVPAKAMLFGEYGVLYLGKAIALTFYQHSFHIDIQLQPTQSSGKVIVKSLFFKENPLEFNLTDNLNSSDNRDLCFFKNLLHPWNQHLKNKNLYIEIKNSFNPDLGFGSSSALIAGISKGLWQLLFNDIEFLDNEQFWSSVRESLNRIQGSGSCYDVAVQLAASQEDIPTVKTQLWLFQNRHESSIPIIKNITLSDRIENYGFFIKTSVYSDTSNILKCFHSQEKKKEFAAQHALLADKFIEDSSLLHTISLMKQSLKIAQKQELIPKNILNLNKLLDKLNDLQIPYKTMGAGHGDCLWVLYDRHKFIKEFAIPDSDIPFAFNTNGQAK</sequence>
<gene>
    <name evidence="1" type="ORF">JCM31447_08010</name>
</gene>
<dbReference type="SUPFAM" id="SSF54211">
    <property type="entry name" value="Ribosomal protein S5 domain 2-like"/>
    <property type="match status" value="1"/>
</dbReference>
<dbReference type="InterPro" id="IPR020568">
    <property type="entry name" value="Ribosomal_Su5_D2-typ_SF"/>
</dbReference>
<evidence type="ECO:0000313" key="2">
    <source>
        <dbReference type="Proteomes" id="UP000291236"/>
    </source>
</evidence>
<dbReference type="Gene3D" id="3.30.70.890">
    <property type="entry name" value="GHMP kinase, C-terminal domain"/>
    <property type="match status" value="1"/>
</dbReference>
<protein>
    <recommendedName>
        <fullName evidence="3">Mevalonate kinase</fullName>
    </recommendedName>
</protein>
<evidence type="ECO:0000313" key="1">
    <source>
        <dbReference type="EMBL" id="BBH52360.1"/>
    </source>
</evidence>
<proteinExistence type="predicted"/>